<protein>
    <submittedName>
        <fullName evidence="7">1712_t:CDS:1</fullName>
    </submittedName>
</protein>
<evidence type="ECO:0000313" key="7">
    <source>
        <dbReference type="EMBL" id="CAG8522106.1"/>
    </source>
</evidence>
<dbReference type="EMBL" id="CAJVPI010000342">
    <property type="protein sequence ID" value="CAG8522106.1"/>
    <property type="molecule type" value="Genomic_DNA"/>
</dbReference>
<feature type="region of interest" description="Disordered" evidence="6">
    <location>
        <begin position="1"/>
        <end position="47"/>
    </location>
</feature>
<dbReference type="GO" id="GO:0000340">
    <property type="term" value="F:RNA 7-methylguanosine cap binding"/>
    <property type="evidence" value="ECO:0007669"/>
    <property type="project" value="TreeGrafter"/>
</dbReference>
<name>A0A9N9A729_9GLOM</name>
<keyword evidence="4 5" id="KW-0648">Protein biosynthesis</keyword>
<keyword evidence="2" id="KW-0810">Translation regulation</keyword>
<evidence type="ECO:0000256" key="5">
    <source>
        <dbReference type="RuleBase" id="RU004374"/>
    </source>
</evidence>
<evidence type="ECO:0000313" key="8">
    <source>
        <dbReference type="Proteomes" id="UP000789739"/>
    </source>
</evidence>
<dbReference type="PANTHER" id="PTHR11960:SF66">
    <property type="entry name" value="EUKARYOTIC TRANSLATION INITIATION FACTOR 4E TYPE 3"/>
    <property type="match status" value="1"/>
</dbReference>
<comment type="similarity">
    <text evidence="5">Belongs to the eukaryotic initiation factor 4E family.</text>
</comment>
<evidence type="ECO:0000256" key="6">
    <source>
        <dbReference type="SAM" id="MobiDB-lite"/>
    </source>
</evidence>
<dbReference type="GO" id="GO:0006417">
    <property type="term" value="P:regulation of translation"/>
    <property type="evidence" value="ECO:0007669"/>
    <property type="project" value="UniProtKB-KW"/>
</dbReference>
<reference evidence="7" key="1">
    <citation type="submission" date="2021-06" db="EMBL/GenBank/DDBJ databases">
        <authorList>
            <person name="Kallberg Y."/>
            <person name="Tangrot J."/>
            <person name="Rosling A."/>
        </authorList>
    </citation>
    <scope>NUCLEOTIDE SEQUENCE</scope>
    <source>
        <strain evidence="7">BR232B</strain>
    </source>
</reference>
<evidence type="ECO:0000256" key="2">
    <source>
        <dbReference type="ARBA" id="ARBA00022845"/>
    </source>
</evidence>
<dbReference type="InterPro" id="IPR023398">
    <property type="entry name" value="TIF_eIF4e-like"/>
</dbReference>
<dbReference type="GO" id="GO:0003743">
    <property type="term" value="F:translation initiation factor activity"/>
    <property type="evidence" value="ECO:0007669"/>
    <property type="project" value="UniProtKB-KW"/>
</dbReference>
<evidence type="ECO:0000256" key="3">
    <source>
        <dbReference type="ARBA" id="ARBA00022884"/>
    </source>
</evidence>
<dbReference type="OrthoDB" id="17977at2759"/>
<organism evidence="7 8">
    <name type="scientific">Paraglomus brasilianum</name>
    <dbReference type="NCBI Taxonomy" id="144538"/>
    <lineage>
        <taxon>Eukaryota</taxon>
        <taxon>Fungi</taxon>
        <taxon>Fungi incertae sedis</taxon>
        <taxon>Mucoromycota</taxon>
        <taxon>Glomeromycotina</taxon>
        <taxon>Glomeromycetes</taxon>
        <taxon>Paraglomerales</taxon>
        <taxon>Paraglomeraceae</taxon>
        <taxon>Paraglomus</taxon>
    </lineage>
</organism>
<dbReference type="SUPFAM" id="SSF55418">
    <property type="entry name" value="eIF4e-like"/>
    <property type="match status" value="1"/>
</dbReference>
<evidence type="ECO:0000256" key="1">
    <source>
        <dbReference type="ARBA" id="ARBA00022540"/>
    </source>
</evidence>
<dbReference type="Gene3D" id="3.30.760.10">
    <property type="entry name" value="RNA Cap, Translation Initiation Factor Eif4e"/>
    <property type="match status" value="1"/>
</dbReference>
<dbReference type="InterPro" id="IPR001040">
    <property type="entry name" value="TIF_eIF_4E"/>
</dbReference>
<accession>A0A9N9A729</accession>
<dbReference type="GO" id="GO:0016281">
    <property type="term" value="C:eukaryotic translation initiation factor 4F complex"/>
    <property type="evidence" value="ECO:0007669"/>
    <property type="project" value="TreeGrafter"/>
</dbReference>
<dbReference type="Pfam" id="PF01652">
    <property type="entry name" value="IF4E"/>
    <property type="match status" value="1"/>
</dbReference>
<sequence length="235" mass="26818">MRRSLSNSWRNYSGRDTNSSSTPPFNASETTIAEVESKKEEEERIKTSGPYPLSNNWTFYRDKYVANATPEEYAQNLVVLATVATVQNFWAVYNNIPGPDQLQSRCSHHFMKSGIRPVWEDPRNENGGAWYFRVDKADTAFVWRELLMQLIGEQFEDCIAEDDDIFGLSVSSRYNSDIFTMWNQNANAGNLSKVLDKLLEILKPVQLQLPYYKAHKDHATFKKSDSPAANGQTLG</sequence>
<gene>
    <name evidence="7" type="ORF">PBRASI_LOCUS3680</name>
</gene>
<feature type="compositionally biased region" description="Polar residues" evidence="6">
    <location>
        <begin position="1"/>
        <end position="31"/>
    </location>
</feature>
<proteinExistence type="inferred from homology"/>
<feature type="compositionally biased region" description="Basic and acidic residues" evidence="6">
    <location>
        <begin position="35"/>
        <end position="46"/>
    </location>
</feature>
<keyword evidence="1 5" id="KW-0396">Initiation factor</keyword>
<dbReference type="Proteomes" id="UP000789739">
    <property type="component" value="Unassembled WGS sequence"/>
</dbReference>
<evidence type="ECO:0000256" key="4">
    <source>
        <dbReference type="ARBA" id="ARBA00022917"/>
    </source>
</evidence>
<comment type="caution">
    <text evidence="7">The sequence shown here is derived from an EMBL/GenBank/DDBJ whole genome shotgun (WGS) entry which is preliminary data.</text>
</comment>
<dbReference type="AlphaFoldDB" id="A0A9N9A729"/>
<keyword evidence="3 5" id="KW-0694">RNA-binding</keyword>
<keyword evidence="8" id="KW-1185">Reference proteome</keyword>
<dbReference type="PANTHER" id="PTHR11960">
    <property type="entry name" value="EUKARYOTIC TRANSLATION INITIATION FACTOR 4E RELATED"/>
    <property type="match status" value="1"/>
</dbReference>